<dbReference type="Pfam" id="PF13787">
    <property type="entry name" value="HXXEE"/>
    <property type="match status" value="1"/>
</dbReference>
<feature type="transmembrane region" description="Helical" evidence="1">
    <location>
        <begin position="113"/>
        <end position="132"/>
    </location>
</feature>
<proteinExistence type="predicted"/>
<dbReference type="EMBL" id="JAPTMY010000015">
    <property type="protein sequence ID" value="MCZ0858018.1"/>
    <property type="molecule type" value="Genomic_DNA"/>
</dbReference>
<keyword evidence="1" id="KW-0812">Transmembrane</keyword>
<evidence type="ECO:0000256" key="1">
    <source>
        <dbReference type="SAM" id="Phobius"/>
    </source>
</evidence>
<name>A0ABT4IAA1_9ACTO</name>
<keyword evidence="1" id="KW-1133">Transmembrane helix</keyword>
<evidence type="ECO:0000313" key="3">
    <source>
        <dbReference type="Proteomes" id="UP001072034"/>
    </source>
</evidence>
<feature type="transmembrane region" description="Helical" evidence="1">
    <location>
        <begin position="64"/>
        <end position="92"/>
    </location>
</feature>
<gene>
    <name evidence="2" type="ORF">OHJ16_08165</name>
</gene>
<dbReference type="Proteomes" id="UP001072034">
    <property type="component" value="Unassembled WGS sequence"/>
</dbReference>
<evidence type="ECO:0000313" key="2">
    <source>
        <dbReference type="EMBL" id="MCZ0858018.1"/>
    </source>
</evidence>
<feature type="transmembrane region" description="Helical" evidence="1">
    <location>
        <begin position="138"/>
        <end position="158"/>
    </location>
</feature>
<protein>
    <submittedName>
        <fullName evidence="2">HXXEE domain-containing protein</fullName>
    </submittedName>
</protein>
<dbReference type="RefSeq" id="WP_268917500.1">
    <property type="nucleotide sequence ID" value="NZ_JAPTMY010000015.1"/>
</dbReference>
<accession>A0ABT4IAA1</accession>
<keyword evidence="1" id="KW-0472">Membrane</keyword>
<dbReference type="InterPro" id="IPR025671">
    <property type="entry name" value="HXXEE"/>
</dbReference>
<reference evidence="2" key="1">
    <citation type="submission" date="2022-10" db="EMBL/GenBank/DDBJ databases">
        <title>Genome sequence of Actinomyces israelii ATCC 10048.</title>
        <authorList>
            <person name="Watt R.M."/>
            <person name="Tong W.M."/>
        </authorList>
    </citation>
    <scope>NUCLEOTIDE SEQUENCE</scope>
    <source>
        <strain evidence="2">ATCC 10048</strain>
    </source>
</reference>
<keyword evidence="3" id="KW-1185">Reference proteome</keyword>
<organism evidence="2 3">
    <name type="scientific">Actinomyces israelii</name>
    <dbReference type="NCBI Taxonomy" id="1659"/>
    <lineage>
        <taxon>Bacteria</taxon>
        <taxon>Bacillati</taxon>
        <taxon>Actinomycetota</taxon>
        <taxon>Actinomycetes</taxon>
        <taxon>Actinomycetales</taxon>
        <taxon>Actinomycetaceae</taxon>
        <taxon>Actinomyces</taxon>
    </lineage>
</organism>
<comment type="caution">
    <text evidence="2">The sequence shown here is derived from an EMBL/GenBank/DDBJ whole genome shotgun (WGS) entry which is preliminary data.</text>
</comment>
<sequence length="172" mass="18681">MGVGGFAFVTIVLFMVHEFDEIVFIRRYIDRHSGDDRYRSEMFVAGAHRYPSTELISAMICEELIVSSLILLAGTLLGSIEVVAATFIAYALHLLAHIREALVFPGWAPGSRTAVLTSPLVIVVLGAMLMMFTVNWPLLAVLTIVIGAGLLANLNLMYRLTGRVDAAITSAA</sequence>